<protein>
    <submittedName>
        <fullName evidence="9">Cbb3-type cytochrome c oxidase subunit III</fullName>
    </submittedName>
</protein>
<keyword evidence="5 6" id="KW-0408">Iron</keyword>
<comment type="caution">
    <text evidence="9">The sequence shown here is derived from an EMBL/GenBank/DDBJ whole genome shotgun (WGS) entry which is preliminary data.</text>
</comment>
<dbReference type="SUPFAM" id="SSF46626">
    <property type="entry name" value="Cytochrome c"/>
    <property type="match status" value="1"/>
</dbReference>
<evidence type="ECO:0000256" key="3">
    <source>
        <dbReference type="ARBA" id="ARBA00022723"/>
    </source>
</evidence>
<keyword evidence="7" id="KW-0732">Signal</keyword>
<evidence type="ECO:0000313" key="10">
    <source>
        <dbReference type="Proteomes" id="UP000248198"/>
    </source>
</evidence>
<dbReference type="Proteomes" id="UP000248198">
    <property type="component" value="Unassembled WGS sequence"/>
</dbReference>
<accession>A0A318UID5</accession>
<dbReference type="Pfam" id="PF13442">
    <property type="entry name" value="Cytochrome_CBB3"/>
    <property type="match status" value="1"/>
</dbReference>
<dbReference type="InterPro" id="IPR036909">
    <property type="entry name" value="Cyt_c-like_dom_sf"/>
</dbReference>
<dbReference type="GO" id="GO:0046872">
    <property type="term" value="F:metal ion binding"/>
    <property type="evidence" value="ECO:0007669"/>
    <property type="project" value="UniProtKB-KW"/>
</dbReference>
<keyword evidence="1" id="KW-0813">Transport</keyword>
<dbReference type="InterPro" id="IPR009056">
    <property type="entry name" value="Cyt_c-like_dom"/>
</dbReference>
<keyword evidence="3 6" id="KW-0479">Metal-binding</keyword>
<dbReference type="Gene3D" id="1.10.760.10">
    <property type="entry name" value="Cytochrome c-like domain"/>
    <property type="match status" value="1"/>
</dbReference>
<keyword evidence="10" id="KW-1185">Reference proteome</keyword>
<dbReference type="RefSeq" id="WP_110828497.1">
    <property type="nucleotide sequence ID" value="NZ_QKLU01000002.1"/>
</dbReference>
<evidence type="ECO:0000313" key="9">
    <source>
        <dbReference type="EMBL" id="PYF75873.1"/>
    </source>
</evidence>
<dbReference type="PROSITE" id="PS51007">
    <property type="entry name" value="CYTC"/>
    <property type="match status" value="1"/>
</dbReference>
<dbReference type="EMBL" id="QKLU01000002">
    <property type="protein sequence ID" value="PYF75873.1"/>
    <property type="molecule type" value="Genomic_DNA"/>
</dbReference>
<evidence type="ECO:0000256" key="1">
    <source>
        <dbReference type="ARBA" id="ARBA00022448"/>
    </source>
</evidence>
<evidence type="ECO:0000256" key="4">
    <source>
        <dbReference type="ARBA" id="ARBA00022982"/>
    </source>
</evidence>
<name>A0A318UID5_9SPHI</name>
<dbReference type="GO" id="GO:0020037">
    <property type="term" value="F:heme binding"/>
    <property type="evidence" value="ECO:0007669"/>
    <property type="project" value="InterPro"/>
</dbReference>
<dbReference type="GO" id="GO:0009055">
    <property type="term" value="F:electron transfer activity"/>
    <property type="evidence" value="ECO:0007669"/>
    <property type="project" value="InterPro"/>
</dbReference>
<dbReference type="AlphaFoldDB" id="A0A318UID5"/>
<sequence>MKLFSTLLFMLMLSASATGQTNTNVLSGKALFENKCIRCHGKDGTKGMFGAKNLQESRLANDILLRIISDGKGIMPSWKKKLSAEQLLLLIDYIKTLRK</sequence>
<dbReference type="PANTHER" id="PTHR37823">
    <property type="entry name" value="CYTOCHROME C-553-LIKE"/>
    <property type="match status" value="1"/>
</dbReference>
<dbReference type="InterPro" id="IPR051811">
    <property type="entry name" value="Cytochrome_c550/c551-like"/>
</dbReference>
<evidence type="ECO:0000256" key="5">
    <source>
        <dbReference type="ARBA" id="ARBA00023004"/>
    </source>
</evidence>
<evidence type="ECO:0000256" key="2">
    <source>
        <dbReference type="ARBA" id="ARBA00022617"/>
    </source>
</evidence>
<reference evidence="9 10" key="1">
    <citation type="submission" date="2018-06" db="EMBL/GenBank/DDBJ databases">
        <title>Genomic Encyclopedia of Archaeal and Bacterial Type Strains, Phase II (KMG-II): from individual species to whole genera.</title>
        <authorList>
            <person name="Goeker M."/>
        </authorList>
    </citation>
    <scope>NUCLEOTIDE SEQUENCE [LARGE SCALE GENOMIC DNA]</scope>
    <source>
        <strain evidence="9 10">DSM 27372</strain>
    </source>
</reference>
<feature type="domain" description="Cytochrome c" evidence="8">
    <location>
        <begin position="23"/>
        <end position="98"/>
    </location>
</feature>
<feature type="chain" id="PRO_5016344357" evidence="7">
    <location>
        <begin position="18"/>
        <end position="99"/>
    </location>
</feature>
<dbReference type="OrthoDB" id="9811395at2"/>
<feature type="signal peptide" evidence="7">
    <location>
        <begin position="1"/>
        <end position="17"/>
    </location>
</feature>
<keyword evidence="4" id="KW-0249">Electron transport</keyword>
<evidence type="ECO:0000256" key="7">
    <source>
        <dbReference type="SAM" id="SignalP"/>
    </source>
</evidence>
<proteinExistence type="predicted"/>
<evidence type="ECO:0000256" key="6">
    <source>
        <dbReference type="PROSITE-ProRule" id="PRU00433"/>
    </source>
</evidence>
<evidence type="ECO:0000259" key="8">
    <source>
        <dbReference type="PROSITE" id="PS51007"/>
    </source>
</evidence>
<gene>
    <name evidence="9" type="ORF">B0O44_102428</name>
</gene>
<organism evidence="9 10">
    <name type="scientific">Pedobacter nutrimenti</name>
    <dbReference type="NCBI Taxonomy" id="1241337"/>
    <lineage>
        <taxon>Bacteria</taxon>
        <taxon>Pseudomonadati</taxon>
        <taxon>Bacteroidota</taxon>
        <taxon>Sphingobacteriia</taxon>
        <taxon>Sphingobacteriales</taxon>
        <taxon>Sphingobacteriaceae</taxon>
        <taxon>Pedobacter</taxon>
    </lineage>
</organism>
<keyword evidence="2 6" id="KW-0349">Heme</keyword>